<sequence length="96" mass="10752">MNRTHLEHLIVALVIQGFFIGGFNLLGLQDGSWFGAAFVTALFIGREHAQREYKIGDPSKLKGYEALDIWRWSLDAKLDLLVPVLAVFIVAVLLNI</sequence>
<dbReference type="AlphaFoldDB" id="A0A1U9JXT6"/>
<name>A0A1U9JXT6_9BURK</name>
<keyword evidence="1" id="KW-0812">Transmembrane</keyword>
<evidence type="ECO:0000313" key="2">
    <source>
        <dbReference type="EMBL" id="AQS50566.1"/>
    </source>
</evidence>
<gene>
    <name evidence="2" type="ORF">PAEH1_01560</name>
</gene>
<feature type="transmembrane region" description="Helical" evidence="1">
    <location>
        <begin position="76"/>
        <end position="94"/>
    </location>
</feature>
<evidence type="ECO:0000256" key="1">
    <source>
        <dbReference type="SAM" id="Phobius"/>
    </source>
</evidence>
<protein>
    <submittedName>
        <fullName evidence="2">Uncharacterized protein</fullName>
    </submittedName>
</protein>
<dbReference type="OrthoDB" id="8688225at2"/>
<feature type="transmembrane region" description="Helical" evidence="1">
    <location>
        <begin position="9"/>
        <end position="28"/>
    </location>
</feature>
<proteinExistence type="predicted"/>
<keyword evidence="1" id="KW-1133">Transmembrane helix</keyword>
<keyword evidence="1" id="KW-0472">Membrane</keyword>
<dbReference type="EMBL" id="CP019697">
    <property type="protein sequence ID" value="AQS50566.1"/>
    <property type="molecule type" value="Genomic_DNA"/>
</dbReference>
<accession>A0A1U9JXT6</accession>
<dbReference type="Proteomes" id="UP000189369">
    <property type="component" value="Chromosome"/>
</dbReference>
<dbReference type="KEGG" id="phn:PAEH1_01560"/>
<reference evidence="2 3" key="1">
    <citation type="submission" date="2017-01" db="EMBL/GenBank/DDBJ databases">
        <title>Complete Genome Sequence of Paenalcaligenes hominis, Isolated from a paraplegic Patient with neurogenic bladder.</title>
        <authorList>
            <person name="Mukhopadhyay R."/>
            <person name="Joaquin J."/>
            <person name="Hogue R."/>
            <person name="Kilaru A."/>
            <person name="Jospin G."/>
            <person name="Mars K."/>
            <person name="Eisen J.A."/>
            <person name="Chaturvedi V."/>
        </authorList>
    </citation>
    <scope>NUCLEOTIDE SEQUENCE [LARGE SCALE GENOMIC DNA]</scope>
    <source>
        <strain evidence="2 3">15S00501</strain>
    </source>
</reference>
<organism evidence="2 3">
    <name type="scientific">Paenalcaligenes hominis</name>
    <dbReference type="NCBI Taxonomy" id="643674"/>
    <lineage>
        <taxon>Bacteria</taxon>
        <taxon>Pseudomonadati</taxon>
        <taxon>Pseudomonadota</taxon>
        <taxon>Betaproteobacteria</taxon>
        <taxon>Burkholderiales</taxon>
        <taxon>Alcaligenaceae</taxon>
        <taxon>Paenalcaligenes</taxon>
    </lineage>
</organism>
<evidence type="ECO:0000313" key="3">
    <source>
        <dbReference type="Proteomes" id="UP000189369"/>
    </source>
</evidence>